<dbReference type="PANTHER" id="PTHR45717:SF15">
    <property type="entry name" value="AGL218WP"/>
    <property type="match status" value="1"/>
</dbReference>
<evidence type="ECO:0000256" key="1">
    <source>
        <dbReference type="ARBA" id="ARBA00007626"/>
    </source>
</evidence>
<feature type="compositionally biased region" description="Polar residues" evidence="3">
    <location>
        <begin position="597"/>
        <end position="607"/>
    </location>
</feature>
<dbReference type="Pfam" id="PF13812">
    <property type="entry name" value="PPR_3"/>
    <property type="match status" value="2"/>
</dbReference>
<feature type="compositionally biased region" description="Basic residues" evidence="3">
    <location>
        <begin position="645"/>
        <end position="655"/>
    </location>
</feature>
<accession>A0A834WDY9</accession>
<sequence>MWAVRRASISLRSQGFSAGTCRACCVKLTPTTIVEDEAGISESQISSNPRSLKTLYHTGHTFLNIIGGRRELSSQADARTKKEVYDMEYGVSELGTHDNNGNGVELISEQEISYDNEDVEELHKIDSTGKKSHKKWAQSNLLKAITNLKGLPVNSILAKWVEEGKELSRSEISVAMINLCGRRMYQEALQLSEWVESKQQIEFTETDYISRVDLIAKVHGVHKAEMYVERIPNSFRGEKVYSTLLANWVSQHNVKKAEETFSKMKDLGLRISTFTYDQLLFLYKWTNKKKVAHVISLMEKDNVKPSLSTYKILIDTKGYFKDIAGMEQIVEIMKTEGVEPNYQIKASLAKHYVSAGLEKKAEAVLKEMEGDNLKENRGVCGYLLPIYADMGKADEVERIWTACESEDPRTLECFAAIEALGKVKKIEKAEAIFEMMMNKWEQLSSRQYAVLLRVYANNNMLLKAKDLIKRMANSGRRVDSYTLDALVKLYVQAGEVEKADTFLHKAFQENQTKAAYGTYKVILNEYARRGDIHNTEKIFLRMREAGYSCQMGTYLTLLDAYINAKVPAYGIRDRMMADNLYPDVALARRLPQVDAFMTTSNGPSNLKKTYERKPKKKSKHQIGPEGSEVEKVGAKQGSDPSNLKTYKRNPKKKSKQQIGPEGNEVEKVGAKQGTSMLAAIYTPVAIAQSSAKMLCLPYFDMYFCPLYISTYFIPFSKLKFYCKVSCLKESTFHVSASPVSMWAVRRASISLRSQGFSAGTCRACCVKLTPTTIVEDDAGISESQMSSNPRSLRTLYHTGHTFLNIIGGRRELSSQADARTKKEVDDMEYGISELGTHDNNGNGVELIYEQEISYDNEDVEELHKIDSTGKKSHKKWAQSNLLKAITNLKGLPVNSILAKWVEEGKELSRSEISVAMINLCRRRMYREALQLSEWVESKQQIEFTETDYVSRVDLIAKVHGVHKAEMYVERIPNSFRGEKVYSTLLANWVRQHNVKKAAETFSKMKDLGLRISTFTYEQLLFLYMCTNKKKVAHVLSLMEKDKVEPSLFIYKILIDTKGYCKDIAGMEQIVEIMKTEGVEPNYEIKVSLAKHYVSAGLEKKAEAVLKEMEGDNLKENRWVCRYLLPIYADMGKADEVERIWAVCESEDPRTLECFAAIEALGKVKKIEKAEAIFEMMMNKWEQLSSRQYAVLLRVYANNNMLLKAKDLIKRMANSGRRVDSYTLDALVKLYVQAGEVEKADTFLHKAFQENQTKAAYGTYKVILNEYARRGDIHNTEKIFLRMRQAGYTSQISIYHTLLDAYINAKVPAYGIRERMIADNLFPNDALASRLPQVDAFRTTSNGPSNLKKTYKRKPKKKSKQQIGPEGNEVEKVGAKQGYKRKPKNKSKQQIGSEGNELEKVGVKQGTNLIAK</sequence>
<reference evidence="4" key="1">
    <citation type="submission" date="2020-09" db="EMBL/GenBank/DDBJ databases">
        <title>Genome-Enabled Discovery of Anthraquinone Biosynthesis in Senna tora.</title>
        <authorList>
            <person name="Kang S.-H."/>
            <person name="Pandey R.P."/>
            <person name="Lee C.-M."/>
            <person name="Sim J.-S."/>
            <person name="Jeong J.-T."/>
            <person name="Choi B.-S."/>
            <person name="Jung M."/>
            <person name="Ginzburg D."/>
            <person name="Zhao K."/>
            <person name="Won S.Y."/>
            <person name="Oh T.-J."/>
            <person name="Yu Y."/>
            <person name="Kim N.-H."/>
            <person name="Lee O.R."/>
            <person name="Lee T.-H."/>
            <person name="Bashyal P."/>
            <person name="Kim T.-S."/>
            <person name="Lee W.-H."/>
            <person name="Kawkins C."/>
            <person name="Kim C.-K."/>
            <person name="Kim J.S."/>
            <person name="Ahn B.O."/>
            <person name="Rhee S.Y."/>
            <person name="Sohng J.K."/>
        </authorList>
    </citation>
    <scope>NUCLEOTIDE SEQUENCE</scope>
    <source>
        <tissue evidence="4">Leaf</tissue>
    </source>
</reference>
<evidence type="ECO:0000256" key="3">
    <source>
        <dbReference type="SAM" id="MobiDB-lite"/>
    </source>
</evidence>
<dbReference type="GO" id="GO:0005739">
    <property type="term" value="C:mitochondrion"/>
    <property type="evidence" value="ECO:0007669"/>
    <property type="project" value="TreeGrafter"/>
</dbReference>
<dbReference type="InterPro" id="IPR002885">
    <property type="entry name" value="PPR_rpt"/>
</dbReference>
<organism evidence="4 5">
    <name type="scientific">Senna tora</name>
    <dbReference type="NCBI Taxonomy" id="362788"/>
    <lineage>
        <taxon>Eukaryota</taxon>
        <taxon>Viridiplantae</taxon>
        <taxon>Streptophyta</taxon>
        <taxon>Embryophyta</taxon>
        <taxon>Tracheophyta</taxon>
        <taxon>Spermatophyta</taxon>
        <taxon>Magnoliopsida</taxon>
        <taxon>eudicotyledons</taxon>
        <taxon>Gunneridae</taxon>
        <taxon>Pentapetalae</taxon>
        <taxon>rosids</taxon>
        <taxon>fabids</taxon>
        <taxon>Fabales</taxon>
        <taxon>Fabaceae</taxon>
        <taxon>Caesalpinioideae</taxon>
        <taxon>Cassia clade</taxon>
        <taxon>Senna</taxon>
    </lineage>
</organism>
<evidence type="ECO:0000256" key="2">
    <source>
        <dbReference type="ARBA" id="ARBA00022737"/>
    </source>
</evidence>
<dbReference type="Proteomes" id="UP000634136">
    <property type="component" value="Unassembled WGS sequence"/>
</dbReference>
<proteinExistence type="inferred from homology"/>
<dbReference type="Gene3D" id="1.25.40.10">
    <property type="entry name" value="Tetratricopeptide repeat domain"/>
    <property type="match status" value="7"/>
</dbReference>
<feature type="compositionally biased region" description="Basic residues" evidence="3">
    <location>
        <begin position="1348"/>
        <end position="1359"/>
    </location>
</feature>
<evidence type="ECO:0000313" key="5">
    <source>
        <dbReference type="Proteomes" id="UP000634136"/>
    </source>
</evidence>
<name>A0A834WDY9_9FABA</name>
<feature type="region of interest" description="Disordered" evidence="3">
    <location>
        <begin position="1336"/>
        <end position="1411"/>
    </location>
</feature>
<keyword evidence="5" id="KW-1185">Reference proteome</keyword>
<comment type="caution">
    <text evidence="4">The sequence shown here is derived from an EMBL/GenBank/DDBJ whole genome shotgun (WGS) entry which is preliminary data.</text>
</comment>
<keyword evidence="2" id="KW-0677">Repeat</keyword>
<protein>
    <submittedName>
        <fullName evidence="4">Pentatricopeptide repeat-containing protein</fullName>
    </submittedName>
</protein>
<feature type="compositionally biased region" description="Basic residues" evidence="3">
    <location>
        <begin position="1377"/>
        <end position="1386"/>
    </location>
</feature>
<gene>
    <name evidence="4" type="ORF">G2W53_024537</name>
</gene>
<evidence type="ECO:0000313" key="4">
    <source>
        <dbReference type="EMBL" id="KAF7819082.1"/>
    </source>
</evidence>
<dbReference type="EMBL" id="JAAIUW010000008">
    <property type="protein sequence ID" value="KAF7819082.1"/>
    <property type="molecule type" value="Genomic_DNA"/>
</dbReference>
<dbReference type="Pfam" id="PF01535">
    <property type="entry name" value="PPR"/>
    <property type="match status" value="4"/>
</dbReference>
<dbReference type="GO" id="GO:0003729">
    <property type="term" value="F:mRNA binding"/>
    <property type="evidence" value="ECO:0007669"/>
    <property type="project" value="UniProtKB-ARBA"/>
</dbReference>
<comment type="similarity">
    <text evidence="1">Belongs to the PPR family. P subfamily.</text>
</comment>
<dbReference type="InterPro" id="IPR011990">
    <property type="entry name" value="TPR-like_helical_dom_sf"/>
</dbReference>
<dbReference type="PANTHER" id="PTHR45717">
    <property type="entry name" value="OS12G0527900 PROTEIN"/>
    <property type="match status" value="1"/>
</dbReference>
<dbReference type="OrthoDB" id="739241at2759"/>
<feature type="compositionally biased region" description="Polar residues" evidence="3">
    <location>
        <begin position="1337"/>
        <end position="1346"/>
    </location>
</feature>
<feature type="region of interest" description="Disordered" evidence="3">
    <location>
        <begin position="597"/>
        <end position="664"/>
    </location>
</feature>